<dbReference type="PRINTS" id="PR00237">
    <property type="entry name" value="GPCRRHODOPSN"/>
</dbReference>
<dbReference type="AlphaFoldDB" id="A0A0J7NGA7"/>
<gene>
    <name evidence="13" type="ORF">RF55_8545</name>
</gene>
<keyword evidence="9 10" id="KW-0807">Transducer</keyword>
<comment type="similarity">
    <text evidence="10">Belongs to the G-protein coupled receptor 1 family. Vasopressin/oxytocin receptor subfamily.</text>
</comment>
<dbReference type="PANTHER" id="PTHR24241:SF161">
    <property type="entry name" value="G-PROTEIN COUPLED RECEPTORS FAMILY 1 PROFILE DOMAIN-CONTAINING PROTEIN"/>
    <property type="match status" value="1"/>
</dbReference>
<dbReference type="GO" id="GO:0042277">
    <property type="term" value="F:peptide binding"/>
    <property type="evidence" value="ECO:0007669"/>
    <property type="project" value="TreeGrafter"/>
</dbReference>
<evidence type="ECO:0000256" key="8">
    <source>
        <dbReference type="ARBA" id="ARBA00023180"/>
    </source>
</evidence>
<evidence type="ECO:0000256" key="9">
    <source>
        <dbReference type="ARBA" id="ARBA00023224"/>
    </source>
</evidence>
<dbReference type="PRINTS" id="PR00896">
    <property type="entry name" value="VASOPRESSINR"/>
</dbReference>
<dbReference type="SUPFAM" id="SSF81321">
    <property type="entry name" value="Family A G protein-coupled receptor-like"/>
    <property type="match status" value="1"/>
</dbReference>
<comment type="caution">
    <text evidence="10">Lacks conserved residue(s) required for the propagation of feature annotation.</text>
</comment>
<evidence type="ECO:0000256" key="3">
    <source>
        <dbReference type="ARBA" id="ARBA00022692"/>
    </source>
</evidence>
<evidence type="ECO:0000256" key="4">
    <source>
        <dbReference type="ARBA" id="ARBA00022989"/>
    </source>
</evidence>
<evidence type="ECO:0000313" key="13">
    <source>
        <dbReference type="EMBL" id="KMQ91570.1"/>
    </source>
</evidence>
<dbReference type="InterPro" id="IPR000276">
    <property type="entry name" value="GPCR_Rhodpsn"/>
</dbReference>
<dbReference type="GO" id="GO:0005886">
    <property type="term" value="C:plasma membrane"/>
    <property type="evidence" value="ECO:0007669"/>
    <property type="project" value="UniProtKB-SubCell"/>
</dbReference>
<reference evidence="13 14" key="1">
    <citation type="submission" date="2015-04" db="EMBL/GenBank/DDBJ databases">
        <title>Lasius niger genome sequencing.</title>
        <authorList>
            <person name="Konorov E.A."/>
            <person name="Nikitin M.A."/>
            <person name="Kirill M.V."/>
            <person name="Chang P."/>
        </authorList>
    </citation>
    <scope>NUCLEOTIDE SEQUENCE [LARGE SCALE GENOMIC DNA]</scope>
    <source>
        <tissue evidence="13">Whole</tissue>
    </source>
</reference>
<evidence type="ECO:0000259" key="12">
    <source>
        <dbReference type="PROSITE" id="PS50262"/>
    </source>
</evidence>
<dbReference type="PROSITE" id="PS50262">
    <property type="entry name" value="G_PROTEIN_RECEP_F1_2"/>
    <property type="match status" value="1"/>
</dbReference>
<evidence type="ECO:0000256" key="1">
    <source>
        <dbReference type="ARBA" id="ARBA00004651"/>
    </source>
</evidence>
<dbReference type="STRING" id="67767.A0A0J7NGA7"/>
<dbReference type="GO" id="GO:0032870">
    <property type="term" value="P:cellular response to hormone stimulus"/>
    <property type="evidence" value="ECO:0007669"/>
    <property type="project" value="TreeGrafter"/>
</dbReference>
<dbReference type="Proteomes" id="UP000036403">
    <property type="component" value="Unassembled WGS sequence"/>
</dbReference>
<accession>A0A0J7NGA7</accession>
<evidence type="ECO:0000256" key="7">
    <source>
        <dbReference type="ARBA" id="ARBA00023170"/>
    </source>
</evidence>
<keyword evidence="6 10" id="KW-0472">Membrane</keyword>
<dbReference type="OrthoDB" id="6435638at2759"/>
<feature type="transmembrane region" description="Helical" evidence="10">
    <location>
        <begin position="70"/>
        <end position="90"/>
    </location>
</feature>
<evidence type="ECO:0000256" key="11">
    <source>
        <dbReference type="SAM" id="MobiDB-lite"/>
    </source>
</evidence>
<dbReference type="InterPro" id="IPR001817">
    <property type="entry name" value="Vasoprsn_rcpt"/>
</dbReference>
<organism evidence="13 14">
    <name type="scientific">Lasius niger</name>
    <name type="common">Black garden ant</name>
    <dbReference type="NCBI Taxonomy" id="67767"/>
    <lineage>
        <taxon>Eukaryota</taxon>
        <taxon>Metazoa</taxon>
        <taxon>Ecdysozoa</taxon>
        <taxon>Arthropoda</taxon>
        <taxon>Hexapoda</taxon>
        <taxon>Insecta</taxon>
        <taxon>Pterygota</taxon>
        <taxon>Neoptera</taxon>
        <taxon>Endopterygota</taxon>
        <taxon>Hymenoptera</taxon>
        <taxon>Apocrita</taxon>
        <taxon>Aculeata</taxon>
        <taxon>Formicoidea</taxon>
        <taxon>Formicidae</taxon>
        <taxon>Formicinae</taxon>
        <taxon>Lasius</taxon>
        <taxon>Lasius</taxon>
    </lineage>
</organism>
<dbReference type="GO" id="GO:0005000">
    <property type="term" value="F:vasopressin receptor activity"/>
    <property type="evidence" value="ECO:0007669"/>
    <property type="project" value="InterPro"/>
</dbReference>
<keyword evidence="5 10" id="KW-0297">G-protein coupled receptor</keyword>
<dbReference type="EMBL" id="LBMM01005371">
    <property type="protein sequence ID" value="KMQ91570.1"/>
    <property type="molecule type" value="Genomic_DNA"/>
</dbReference>
<dbReference type="InterPro" id="IPR017452">
    <property type="entry name" value="GPCR_Rhodpsn_7TM"/>
</dbReference>
<dbReference type="PaxDb" id="67767-A0A0J7NGA7"/>
<keyword evidence="3 10" id="KW-0812">Transmembrane</keyword>
<feature type="domain" description="G-protein coupled receptors family 1 profile" evidence="12">
    <location>
        <begin position="48"/>
        <end position="100"/>
    </location>
</feature>
<evidence type="ECO:0000256" key="2">
    <source>
        <dbReference type="ARBA" id="ARBA00022475"/>
    </source>
</evidence>
<proteinExistence type="inferred from homology"/>
<feature type="transmembrane region" description="Helical" evidence="10">
    <location>
        <begin position="35"/>
        <end position="58"/>
    </location>
</feature>
<dbReference type="PANTHER" id="PTHR24241">
    <property type="entry name" value="NEUROPEPTIDE RECEPTOR-RELATED G-PROTEIN COUPLED RECEPTOR"/>
    <property type="match status" value="1"/>
</dbReference>
<keyword evidence="4 10" id="KW-1133">Transmembrane helix</keyword>
<name>A0A0J7NGA7_LASNI</name>
<sequence>MSYDSNTSLSSPSSLSSSMETPDDTRDEYLARWEIAVLTIIFLVTLIGNTLILFALYARRRYQRRKFTRMYFFILHLSIADLLTGLLDVLPQLAWDITFR</sequence>
<protein>
    <submittedName>
        <fullName evidence="13">Arginine vasopressin receptor 1a</fullName>
    </submittedName>
</protein>
<keyword evidence="14" id="KW-1185">Reference proteome</keyword>
<keyword evidence="8 10" id="KW-0325">Glycoprotein</keyword>
<dbReference type="Gene3D" id="1.20.1070.10">
    <property type="entry name" value="Rhodopsin 7-helix transmembrane proteins"/>
    <property type="match status" value="1"/>
</dbReference>
<evidence type="ECO:0000313" key="14">
    <source>
        <dbReference type="Proteomes" id="UP000036403"/>
    </source>
</evidence>
<evidence type="ECO:0000256" key="6">
    <source>
        <dbReference type="ARBA" id="ARBA00023136"/>
    </source>
</evidence>
<keyword evidence="2" id="KW-1003">Cell membrane</keyword>
<evidence type="ECO:0000256" key="5">
    <source>
        <dbReference type="ARBA" id="ARBA00023040"/>
    </source>
</evidence>
<comment type="caution">
    <text evidence="13">The sequence shown here is derived from an EMBL/GenBank/DDBJ whole genome shotgun (WGS) entry which is preliminary data.</text>
</comment>
<comment type="subcellular location">
    <subcellularLocation>
        <location evidence="1 10">Cell membrane</location>
        <topology evidence="1 10">Multi-pass membrane protein</topology>
    </subcellularLocation>
</comment>
<evidence type="ECO:0000256" key="10">
    <source>
        <dbReference type="RuleBase" id="RU046427"/>
    </source>
</evidence>
<keyword evidence="7 10" id="KW-0675">Receptor</keyword>
<feature type="compositionally biased region" description="Low complexity" evidence="11">
    <location>
        <begin position="1"/>
        <end position="18"/>
    </location>
</feature>
<feature type="region of interest" description="Disordered" evidence="11">
    <location>
        <begin position="1"/>
        <end position="23"/>
    </location>
</feature>